<dbReference type="InterPro" id="IPR001254">
    <property type="entry name" value="Trypsin_dom"/>
</dbReference>
<dbReference type="EC" id="3.4.21.59" evidence="9"/>
<evidence type="ECO:0000256" key="11">
    <source>
        <dbReference type="SAM" id="MobiDB-lite"/>
    </source>
</evidence>
<dbReference type="GeneTree" id="ENSGT00940000162829"/>
<evidence type="ECO:0000256" key="10">
    <source>
        <dbReference type="RuleBase" id="RU363034"/>
    </source>
</evidence>
<accession>A0A3Q2HEL3</accession>
<evidence type="ECO:0000256" key="7">
    <source>
        <dbReference type="ARBA" id="ARBA00050838"/>
    </source>
</evidence>
<dbReference type="AlphaFoldDB" id="A0A3Q2HEL3"/>
<dbReference type="SMART" id="SM00020">
    <property type="entry name" value="Tryp_SPc"/>
    <property type="match status" value="1"/>
</dbReference>
<dbReference type="Ensembl" id="ENSECAT00000057030.3">
    <property type="protein sequence ID" value="ENSECAP00000032911.3"/>
    <property type="gene ID" value="ENSECAG00000019244.4"/>
</dbReference>
<keyword evidence="14" id="KW-1185">Reference proteome</keyword>
<evidence type="ECO:0000256" key="9">
    <source>
        <dbReference type="ARBA" id="ARBA00066748"/>
    </source>
</evidence>
<comment type="subunit">
    <text evidence="1">Homotetramer.</text>
</comment>
<dbReference type="GO" id="GO:0008236">
    <property type="term" value="F:serine-type peptidase activity"/>
    <property type="evidence" value="ECO:0000318"/>
    <property type="project" value="GO_Central"/>
</dbReference>
<proteinExistence type="predicted"/>
<evidence type="ECO:0000256" key="1">
    <source>
        <dbReference type="ARBA" id="ARBA00011881"/>
    </source>
</evidence>
<evidence type="ECO:0000256" key="4">
    <source>
        <dbReference type="ARBA" id="ARBA00022801"/>
    </source>
</evidence>
<dbReference type="CDD" id="cd00190">
    <property type="entry name" value="Tryp_SPc"/>
    <property type="match status" value="1"/>
</dbReference>
<dbReference type="Proteomes" id="UP000002281">
    <property type="component" value="Chromosome 16"/>
</dbReference>
<evidence type="ECO:0000256" key="6">
    <source>
        <dbReference type="ARBA" id="ARBA00023180"/>
    </source>
</evidence>
<keyword evidence="5" id="KW-1015">Disulfide bond</keyword>
<dbReference type="InterPro" id="IPR001314">
    <property type="entry name" value="Peptidase_S1A"/>
</dbReference>
<evidence type="ECO:0000256" key="8">
    <source>
        <dbReference type="ARBA" id="ARBA00054350"/>
    </source>
</evidence>
<dbReference type="PROSITE" id="PS00134">
    <property type="entry name" value="TRYPSIN_HIS"/>
    <property type="match status" value="1"/>
</dbReference>
<name>A0A3Q2HEL3_HORSE</name>
<organism evidence="13 14">
    <name type="scientific">Equus caballus</name>
    <name type="common">Horse</name>
    <dbReference type="NCBI Taxonomy" id="9796"/>
    <lineage>
        <taxon>Eukaryota</taxon>
        <taxon>Metazoa</taxon>
        <taxon>Chordata</taxon>
        <taxon>Craniata</taxon>
        <taxon>Vertebrata</taxon>
        <taxon>Euteleostomi</taxon>
        <taxon>Mammalia</taxon>
        <taxon>Eutheria</taxon>
        <taxon>Laurasiatheria</taxon>
        <taxon>Perissodactyla</taxon>
        <taxon>Equidae</taxon>
        <taxon>Equus</taxon>
    </lineage>
</organism>
<evidence type="ECO:0000313" key="13">
    <source>
        <dbReference type="Ensembl" id="ENSECAP00000032911.3"/>
    </source>
</evidence>
<feature type="region of interest" description="Disordered" evidence="11">
    <location>
        <begin position="95"/>
        <end position="144"/>
    </location>
</feature>
<reference evidence="13" key="2">
    <citation type="submission" date="2025-08" db="UniProtKB">
        <authorList>
            <consortium name="Ensembl"/>
        </authorList>
    </citation>
    <scope>IDENTIFICATION</scope>
    <source>
        <strain evidence="13">Thoroughbred</strain>
    </source>
</reference>
<evidence type="ECO:0000256" key="3">
    <source>
        <dbReference type="ARBA" id="ARBA00022729"/>
    </source>
</evidence>
<dbReference type="FunFam" id="2.40.10.10:FF:000039">
    <property type="entry name" value="Brain-specific serine protease 4"/>
    <property type="match status" value="1"/>
</dbReference>
<evidence type="ECO:0000256" key="2">
    <source>
        <dbReference type="ARBA" id="ARBA00022670"/>
    </source>
</evidence>
<evidence type="ECO:0000256" key="5">
    <source>
        <dbReference type="ARBA" id="ARBA00023157"/>
    </source>
</evidence>
<protein>
    <recommendedName>
        <fullName evidence="9">tryptase</fullName>
        <ecNumber evidence="9">3.4.21.59</ecNumber>
    </recommendedName>
</protein>
<evidence type="ECO:0000313" key="14">
    <source>
        <dbReference type="Proteomes" id="UP000002281"/>
    </source>
</evidence>
<sequence>MSARRVGKREDSPESPLHRRFRPGPDPQMTPWAGRDSVSPEGPLFPANTRAGAGATGRGRRRGPKLAVPMASRGGSLGLVLWLLLLQPRLREAQAGGREAHGGLTPPPPSLPPSEAGCEDPGASLRTPPPEGVPGASGAPDSPVAAVSPLSVAFSPGDSDSYKALAAAQTPAPTETATKLFPSACGHRRMRIVGGMPAPEAKWPWQVSLQVDDNHICGGSLITNWWVLTAAHCIFGHLEYTVKMGDVKVTHTSEMAVKVPVRDIVIHRDYTTFGLIENDIALALLALPMNYSSHIQPICLPEKTFMVPGETECWVTGWGSLRENDPGSKAPVHLQEAEQTIIRYDKCNKKLKKLLERESNVVREGVVCAYNNKGKDSCKGDSGGPLVCEFNDTWFQVGIVSWGFGCGRKGFPGVYTEVSFYKKWIIKQMSQASSRDSTGFFIIPLCLVLPLGVLATL</sequence>
<dbReference type="Bgee" id="ENSECAG00000019244">
    <property type="expression patterns" value="Expressed in testis and 1 other cell type or tissue"/>
</dbReference>
<keyword evidence="10" id="KW-0720">Serine protease</keyword>
<dbReference type="PROSITE" id="PS50240">
    <property type="entry name" value="TRYPSIN_DOM"/>
    <property type="match status" value="1"/>
</dbReference>
<keyword evidence="4 10" id="KW-0378">Hydrolase</keyword>
<comment type="function">
    <text evidence="8">Tryptase is the major neutral protease present in mast cells and is secreted upon the coupled activation-degranulation response of this cell type.</text>
</comment>
<dbReference type="Pfam" id="PF00089">
    <property type="entry name" value="Trypsin"/>
    <property type="match status" value="1"/>
</dbReference>
<feature type="domain" description="Peptidase S1" evidence="12">
    <location>
        <begin position="192"/>
        <end position="430"/>
    </location>
</feature>
<dbReference type="InterPro" id="IPR033116">
    <property type="entry name" value="TRYPSIN_SER"/>
</dbReference>
<evidence type="ECO:0000259" key="12">
    <source>
        <dbReference type="PROSITE" id="PS50240"/>
    </source>
</evidence>
<dbReference type="PANTHER" id="PTHR24253">
    <property type="entry name" value="TRANSMEMBRANE PROTEASE SERINE"/>
    <property type="match status" value="1"/>
</dbReference>
<keyword evidence="6" id="KW-0325">Glycoprotein</keyword>
<keyword evidence="3" id="KW-0732">Signal</keyword>
<reference evidence="13 14" key="1">
    <citation type="journal article" date="2009" name="Science">
        <title>Genome sequence, comparative analysis, and population genetics of the domestic horse.</title>
        <authorList>
            <consortium name="Broad Institute Genome Sequencing Platform"/>
            <consortium name="Broad Institute Whole Genome Assembly Team"/>
            <person name="Wade C.M."/>
            <person name="Giulotto E."/>
            <person name="Sigurdsson S."/>
            <person name="Zoli M."/>
            <person name="Gnerre S."/>
            <person name="Imsland F."/>
            <person name="Lear T.L."/>
            <person name="Adelson D.L."/>
            <person name="Bailey E."/>
            <person name="Bellone R.R."/>
            <person name="Bloecker H."/>
            <person name="Distl O."/>
            <person name="Edgar R.C."/>
            <person name="Garber M."/>
            <person name="Leeb T."/>
            <person name="Mauceli E."/>
            <person name="MacLeod J.N."/>
            <person name="Penedo M.C.T."/>
            <person name="Raison J.M."/>
            <person name="Sharpe T."/>
            <person name="Vogel J."/>
            <person name="Andersson L."/>
            <person name="Antczak D.F."/>
            <person name="Biagi T."/>
            <person name="Binns M.M."/>
            <person name="Chowdhary B.P."/>
            <person name="Coleman S.J."/>
            <person name="Della Valle G."/>
            <person name="Fryc S."/>
            <person name="Guerin G."/>
            <person name="Hasegawa T."/>
            <person name="Hill E.W."/>
            <person name="Jurka J."/>
            <person name="Kiialainen A."/>
            <person name="Lindgren G."/>
            <person name="Liu J."/>
            <person name="Magnani E."/>
            <person name="Mickelson J.R."/>
            <person name="Murray J."/>
            <person name="Nergadze S.G."/>
            <person name="Onofrio R."/>
            <person name="Pedroni S."/>
            <person name="Piras M.F."/>
            <person name="Raudsepp T."/>
            <person name="Rocchi M."/>
            <person name="Roeed K.H."/>
            <person name="Ryder O.A."/>
            <person name="Searle S."/>
            <person name="Skow L."/>
            <person name="Swinburne J.E."/>
            <person name="Syvaenen A.C."/>
            <person name="Tozaki T."/>
            <person name="Valberg S.J."/>
            <person name="Vaudin M."/>
            <person name="White J.R."/>
            <person name="Zody M.C."/>
            <person name="Lander E.S."/>
            <person name="Lindblad-Toh K."/>
        </authorList>
    </citation>
    <scope>NUCLEOTIDE SEQUENCE [LARGE SCALE GENOMIC DNA]</scope>
    <source>
        <strain evidence="13 14">Thoroughbred</strain>
    </source>
</reference>
<dbReference type="PANTHER" id="PTHR24253:SF159">
    <property type="entry name" value="SERINE PROTEASE 42"/>
    <property type="match status" value="1"/>
</dbReference>
<dbReference type="InterPro" id="IPR043504">
    <property type="entry name" value="Peptidase_S1_PA_chymotrypsin"/>
</dbReference>
<dbReference type="InterPro" id="IPR009003">
    <property type="entry name" value="Peptidase_S1_PA"/>
</dbReference>
<keyword evidence="2 10" id="KW-0645">Protease</keyword>
<dbReference type="SUPFAM" id="SSF50494">
    <property type="entry name" value="Trypsin-like serine proteases"/>
    <property type="match status" value="1"/>
</dbReference>
<dbReference type="GO" id="GO:0006508">
    <property type="term" value="P:proteolysis"/>
    <property type="evidence" value="ECO:0007669"/>
    <property type="project" value="UniProtKB-KW"/>
</dbReference>
<dbReference type="PRINTS" id="PR00722">
    <property type="entry name" value="CHYMOTRYPSIN"/>
</dbReference>
<dbReference type="Gene3D" id="2.40.10.10">
    <property type="entry name" value="Trypsin-like serine proteases"/>
    <property type="match status" value="1"/>
</dbReference>
<feature type="region of interest" description="Disordered" evidence="11">
    <location>
        <begin position="1"/>
        <end position="71"/>
    </location>
</feature>
<dbReference type="GO" id="GO:0005886">
    <property type="term" value="C:plasma membrane"/>
    <property type="evidence" value="ECO:0000318"/>
    <property type="project" value="GO_Central"/>
</dbReference>
<dbReference type="InterPro" id="IPR018114">
    <property type="entry name" value="TRYPSIN_HIS"/>
</dbReference>
<comment type="catalytic activity">
    <reaction evidence="7">
        <text>Preferential cleavage: Arg-|-Xaa, Lys-|-Xaa, but with more restricted specificity than trypsin.</text>
        <dbReference type="EC" id="3.4.21.59"/>
    </reaction>
</comment>
<reference evidence="13" key="3">
    <citation type="submission" date="2025-09" db="UniProtKB">
        <authorList>
            <consortium name="Ensembl"/>
        </authorList>
    </citation>
    <scope>IDENTIFICATION</scope>
    <source>
        <strain evidence="13">Thoroughbred</strain>
    </source>
</reference>
<dbReference type="PROSITE" id="PS00135">
    <property type="entry name" value="TRYPSIN_SER"/>
    <property type="match status" value="1"/>
</dbReference>
<dbReference type="GO" id="GO:0004252">
    <property type="term" value="F:serine-type endopeptidase activity"/>
    <property type="evidence" value="ECO:0007669"/>
    <property type="project" value="UniProtKB-EC"/>
</dbReference>